<dbReference type="SUPFAM" id="SSF56601">
    <property type="entry name" value="beta-lactamase/transpeptidase-like"/>
    <property type="match status" value="1"/>
</dbReference>
<comment type="similarity">
    <text evidence="2">Belongs to the class-A beta-lactamase family.</text>
</comment>
<feature type="domain" description="Beta-lactamase class A catalytic" evidence="6">
    <location>
        <begin position="56"/>
        <end position="272"/>
    </location>
</feature>
<name>A0A2N4U3S7_9BURK</name>
<dbReference type="InterPro" id="IPR000871">
    <property type="entry name" value="Beta-lactam_class-A"/>
</dbReference>
<dbReference type="AlphaFoldDB" id="A0A2N4U3S7"/>
<sequence>MELIVNRRTLLRLAALGTFSAAALPPALATSSDDPGLEQALKEFGSLSPGNSSASIVIDDGRTTIRHGVNANLPLFVGSAIKTFILAQYLKEVEAGRLSEDAQLEVGPDVWSPSSPVLINLQGTTTARSVLEAMITHSDNTATDIAINAIGPDKVRALIKTAGLHQTRIPDSTRILFSYLAGAPEGSDIGWAGIEKMMVGKLPGRPRAAINDHQTMVSTAAEMTDWYRHVLAGNYFEKPETLAEFKRISAMAGAIPQTVPPDVMGYGKGGSIDWDGFHCFSLAGQMVLPAQRVNFCFTINWNGDEASIPTTFSTYIQQCRQMLRMVAAKQLPTKVN</sequence>
<feature type="signal peptide" evidence="5">
    <location>
        <begin position="1"/>
        <end position="29"/>
    </location>
</feature>
<evidence type="ECO:0000256" key="5">
    <source>
        <dbReference type="SAM" id="SignalP"/>
    </source>
</evidence>
<keyword evidence="8" id="KW-1185">Reference proteome</keyword>
<evidence type="ECO:0000256" key="2">
    <source>
        <dbReference type="ARBA" id="ARBA00009009"/>
    </source>
</evidence>
<dbReference type="GO" id="GO:0030655">
    <property type="term" value="P:beta-lactam antibiotic catabolic process"/>
    <property type="evidence" value="ECO:0007669"/>
    <property type="project" value="InterPro"/>
</dbReference>
<dbReference type="Pfam" id="PF13354">
    <property type="entry name" value="Beta-lactamase2"/>
    <property type="match status" value="1"/>
</dbReference>
<dbReference type="PANTHER" id="PTHR35333:SF3">
    <property type="entry name" value="BETA-LACTAMASE-TYPE TRANSPEPTIDASE FOLD CONTAINING PROTEIN"/>
    <property type="match status" value="1"/>
</dbReference>
<dbReference type="EMBL" id="PDNW01000009">
    <property type="protein sequence ID" value="PLC49659.1"/>
    <property type="molecule type" value="Genomic_DNA"/>
</dbReference>
<comment type="caution">
    <text evidence="7">The sequence shown here is derived from an EMBL/GenBank/DDBJ whole genome shotgun (WGS) entry which is preliminary data.</text>
</comment>
<dbReference type="GO" id="GO:0008800">
    <property type="term" value="F:beta-lactamase activity"/>
    <property type="evidence" value="ECO:0007669"/>
    <property type="project" value="UniProtKB-EC"/>
</dbReference>
<dbReference type="Proteomes" id="UP000234190">
    <property type="component" value="Unassembled WGS sequence"/>
</dbReference>
<dbReference type="InterPro" id="IPR045155">
    <property type="entry name" value="Beta-lactam_cat"/>
</dbReference>
<dbReference type="Gene3D" id="3.40.710.10">
    <property type="entry name" value="DD-peptidase/beta-lactamase superfamily"/>
    <property type="match status" value="1"/>
</dbReference>
<dbReference type="InterPro" id="IPR006311">
    <property type="entry name" value="TAT_signal"/>
</dbReference>
<evidence type="ECO:0000256" key="3">
    <source>
        <dbReference type="ARBA" id="ARBA00012865"/>
    </source>
</evidence>
<dbReference type="InterPro" id="IPR012338">
    <property type="entry name" value="Beta-lactam/transpept-like"/>
</dbReference>
<dbReference type="PROSITE" id="PS51318">
    <property type="entry name" value="TAT"/>
    <property type="match status" value="1"/>
</dbReference>
<evidence type="ECO:0000256" key="4">
    <source>
        <dbReference type="ARBA" id="ARBA00030171"/>
    </source>
</evidence>
<dbReference type="PANTHER" id="PTHR35333">
    <property type="entry name" value="BETA-LACTAMASE"/>
    <property type="match status" value="1"/>
</dbReference>
<protein>
    <recommendedName>
        <fullName evidence="3">beta-lactamase</fullName>
        <ecNumber evidence="3">3.5.2.6</ecNumber>
    </recommendedName>
    <alternativeName>
        <fullName evidence="4">Penicillinase</fullName>
    </alternativeName>
</protein>
<dbReference type="GO" id="GO:0046677">
    <property type="term" value="P:response to antibiotic"/>
    <property type="evidence" value="ECO:0007669"/>
    <property type="project" value="InterPro"/>
</dbReference>
<reference evidence="7 8" key="1">
    <citation type="submission" date="2017-10" db="EMBL/GenBank/DDBJ databases">
        <title>Two draft genome sequences of Pusillimonas sp. strains isolated from a nitrate- and radionuclide-contaminated groundwater in Russia.</title>
        <authorList>
            <person name="Grouzdev D.S."/>
            <person name="Tourova T.P."/>
            <person name="Goeva M.A."/>
            <person name="Babich T.L."/>
            <person name="Sokolova D.S."/>
            <person name="Abdullin R."/>
            <person name="Poltaraus A.B."/>
            <person name="Toshchakov S.V."/>
            <person name="Nazina T.N."/>
        </authorList>
    </citation>
    <scope>NUCLEOTIDE SEQUENCE [LARGE SCALE GENOMIC DNA]</scope>
    <source>
        <strain evidence="7 8">JR1/69-3-13</strain>
    </source>
</reference>
<organism evidence="7 8">
    <name type="scientific">Pollutimonas subterranea</name>
    <dbReference type="NCBI Taxonomy" id="2045210"/>
    <lineage>
        <taxon>Bacteria</taxon>
        <taxon>Pseudomonadati</taxon>
        <taxon>Pseudomonadota</taxon>
        <taxon>Betaproteobacteria</taxon>
        <taxon>Burkholderiales</taxon>
        <taxon>Alcaligenaceae</taxon>
        <taxon>Pollutimonas</taxon>
    </lineage>
</organism>
<keyword evidence="5" id="KW-0732">Signal</keyword>
<evidence type="ECO:0000256" key="1">
    <source>
        <dbReference type="ARBA" id="ARBA00001526"/>
    </source>
</evidence>
<accession>A0A2N4U3S7</accession>
<evidence type="ECO:0000259" key="6">
    <source>
        <dbReference type="Pfam" id="PF13354"/>
    </source>
</evidence>
<dbReference type="EC" id="3.5.2.6" evidence="3"/>
<gene>
    <name evidence="7" type="ORF">CR159_12115</name>
</gene>
<comment type="catalytic activity">
    <reaction evidence="1">
        <text>a beta-lactam + H2O = a substituted beta-amino acid</text>
        <dbReference type="Rhea" id="RHEA:20401"/>
        <dbReference type="ChEBI" id="CHEBI:15377"/>
        <dbReference type="ChEBI" id="CHEBI:35627"/>
        <dbReference type="ChEBI" id="CHEBI:140347"/>
        <dbReference type="EC" id="3.5.2.6"/>
    </reaction>
</comment>
<feature type="chain" id="PRO_5014762466" description="beta-lactamase" evidence="5">
    <location>
        <begin position="30"/>
        <end position="336"/>
    </location>
</feature>
<evidence type="ECO:0000313" key="8">
    <source>
        <dbReference type="Proteomes" id="UP000234190"/>
    </source>
</evidence>
<proteinExistence type="inferred from homology"/>
<evidence type="ECO:0000313" key="7">
    <source>
        <dbReference type="EMBL" id="PLC49659.1"/>
    </source>
</evidence>